<dbReference type="Gene3D" id="1.10.340.70">
    <property type="match status" value="1"/>
</dbReference>
<dbReference type="GO" id="GO:0015074">
    <property type="term" value="P:DNA integration"/>
    <property type="evidence" value="ECO:0007669"/>
    <property type="project" value="UniProtKB-KW"/>
</dbReference>
<dbReference type="GO" id="GO:0003887">
    <property type="term" value="F:DNA-directed DNA polymerase activity"/>
    <property type="evidence" value="ECO:0007669"/>
    <property type="project" value="UniProtKB-KW"/>
</dbReference>
<evidence type="ECO:0000256" key="2">
    <source>
        <dbReference type="ARBA" id="ARBA00022679"/>
    </source>
</evidence>
<dbReference type="EMBL" id="MJEQ01000956">
    <property type="protein sequence ID" value="OIT33037.1"/>
    <property type="molecule type" value="Genomic_DNA"/>
</dbReference>
<dbReference type="Pfam" id="PF17917">
    <property type="entry name" value="RT_RNaseH"/>
    <property type="match status" value="1"/>
</dbReference>
<dbReference type="GO" id="GO:0003677">
    <property type="term" value="F:DNA binding"/>
    <property type="evidence" value="ECO:0007669"/>
    <property type="project" value="UniProtKB-KW"/>
</dbReference>
<keyword evidence="9" id="KW-0460">Magnesium</keyword>
<dbReference type="SUPFAM" id="SSF53098">
    <property type="entry name" value="Ribonuclease H-like"/>
    <property type="match status" value="1"/>
</dbReference>
<keyword evidence="12" id="KW-0239">DNA-directed DNA polymerase</keyword>
<dbReference type="STRING" id="49451.A0A314KVM4"/>
<dbReference type="PANTHER" id="PTHR37984:SF5">
    <property type="entry name" value="PROTEIN NYNRIN-LIKE"/>
    <property type="match status" value="1"/>
</dbReference>
<dbReference type="GO" id="GO:0006310">
    <property type="term" value="P:DNA recombination"/>
    <property type="evidence" value="ECO:0007669"/>
    <property type="project" value="UniProtKB-KW"/>
</dbReference>
<dbReference type="InterPro" id="IPR041588">
    <property type="entry name" value="Integrase_H2C2"/>
</dbReference>
<keyword evidence="7" id="KW-0255">Endonuclease</keyword>
<dbReference type="Gene3D" id="2.40.50.40">
    <property type="match status" value="1"/>
</dbReference>
<evidence type="ECO:0000256" key="10">
    <source>
        <dbReference type="ARBA" id="ARBA00022908"/>
    </source>
</evidence>
<keyword evidence="11" id="KW-0695">RNA-directed DNA polymerase</keyword>
<feature type="domain" description="Chromo" evidence="15">
    <location>
        <begin position="370"/>
        <end position="416"/>
    </location>
</feature>
<keyword evidence="18" id="KW-1185">Reference proteome</keyword>
<evidence type="ECO:0000256" key="5">
    <source>
        <dbReference type="ARBA" id="ARBA00022723"/>
    </source>
</evidence>
<organism evidence="17 18">
    <name type="scientific">Nicotiana attenuata</name>
    <name type="common">Coyote tobacco</name>
    <dbReference type="NCBI Taxonomy" id="49451"/>
    <lineage>
        <taxon>Eukaryota</taxon>
        <taxon>Viridiplantae</taxon>
        <taxon>Streptophyta</taxon>
        <taxon>Embryophyta</taxon>
        <taxon>Tracheophyta</taxon>
        <taxon>Spermatophyta</taxon>
        <taxon>Magnoliopsida</taxon>
        <taxon>eudicotyledons</taxon>
        <taxon>Gunneridae</taxon>
        <taxon>Pentapetalae</taxon>
        <taxon>asterids</taxon>
        <taxon>lamiids</taxon>
        <taxon>Solanales</taxon>
        <taxon>Solanaceae</taxon>
        <taxon>Nicotianoideae</taxon>
        <taxon>Nicotianeae</taxon>
        <taxon>Nicotiana</taxon>
    </lineage>
</organism>
<dbReference type="GO" id="GO:0046872">
    <property type="term" value="F:metal ion binding"/>
    <property type="evidence" value="ECO:0007669"/>
    <property type="project" value="UniProtKB-KW"/>
</dbReference>
<protein>
    <recommendedName>
        <fullName evidence="19">Chromo domain-containing protein</fullName>
    </recommendedName>
</protein>
<keyword evidence="14" id="KW-0233">DNA recombination</keyword>
<proteinExistence type="predicted"/>
<dbReference type="InterPro" id="IPR000953">
    <property type="entry name" value="Chromo/chromo_shadow_dom"/>
</dbReference>
<dbReference type="SUPFAM" id="SSF54160">
    <property type="entry name" value="Chromo domain-like"/>
    <property type="match status" value="1"/>
</dbReference>
<keyword evidence="1" id="KW-0645">Protease</keyword>
<name>A0A314KVM4_NICAT</name>
<evidence type="ECO:0000256" key="1">
    <source>
        <dbReference type="ARBA" id="ARBA00022670"/>
    </source>
</evidence>
<evidence type="ECO:0000313" key="18">
    <source>
        <dbReference type="Proteomes" id="UP000187609"/>
    </source>
</evidence>
<dbReference type="Pfam" id="PF24626">
    <property type="entry name" value="SH3_Tf2-1"/>
    <property type="match status" value="1"/>
</dbReference>
<dbReference type="Gene3D" id="3.30.420.10">
    <property type="entry name" value="Ribonuclease H-like superfamily/Ribonuclease H"/>
    <property type="match status" value="2"/>
</dbReference>
<evidence type="ECO:0000256" key="12">
    <source>
        <dbReference type="ARBA" id="ARBA00022932"/>
    </source>
</evidence>
<dbReference type="InterPro" id="IPR012337">
    <property type="entry name" value="RNaseH-like_sf"/>
</dbReference>
<keyword evidence="3" id="KW-0548">Nucleotidyltransferase</keyword>
<accession>A0A314KVM4</accession>
<dbReference type="InterPro" id="IPR041373">
    <property type="entry name" value="RT_RNaseH"/>
</dbReference>
<evidence type="ECO:0000256" key="4">
    <source>
        <dbReference type="ARBA" id="ARBA00022722"/>
    </source>
</evidence>
<dbReference type="InterPro" id="IPR043502">
    <property type="entry name" value="DNA/RNA_pol_sf"/>
</dbReference>
<dbReference type="Proteomes" id="UP000187609">
    <property type="component" value="Unassembled WGS sequence"/>
</dbReference>
<comment type="caution">
    <text evidence="17">The sequence shown here is derived from an EMBL/GenBank/DDBJ whole genome shotgun (WGS) entry which is preliminary data.</text>
</comment>
<evidence type="ECO:0000259" key="15">
    <source>
        <dbReference type="PROSITE" id="PS50013"/>
    </source>
</evidence>
<dbReference type="PANTHER" id="PTHR37984">
    <property type="entry name" value="PROTEIN CBG26694"/>
    <property type="match status" value="1"/>
</dbReference>
<evidence type="ECO:0000256" key="6">
    <source>
        <dbReference type="ARBA" id="ARBA00022750"/>
    </source>
</evidence>
<evidence type="ECO:0000256" key="8">
    <source>
        <dbReference type="ARBA" id="ARBA00022801"/>
    </source>
</evidence>
<evidence type="ECO:0008006" key="19">
    <source>
        <dbReference type="Google" id="ProtNLM"/>
    </source>
</evidence>
<evidence type="ECO:0000259" key="16">
    <source>
        <dbReference type="PROSITE" id="PS50994"/>
    </source>
</evidence>
<dbReference type="GO" id="GO:0006508">
    <property type="term" value="P:proteolysis"/>
    <property type="evidence" value="ECO:0007669"/>
    <property type="project" value="UniProtKB-KW"/>
</dbReference>
<keyword evidence="5" id="KW-0479">Metal-binding</keyword>
<dbReference type="GO" id="GO:0003964">
    <property type="term" value="F:RNA-directed DNA polymerase activity"/>
    <property type="evidence" value="ECO:0007669"/>
    <property type="project" value="UniProtKB-KW"/>
</dbReference>
<evidence type="ECO:0000256" key="3">
    <source>
        <dbReference type="ARBA" id="ARBA00022695"/>
    </source>
</evidence>
<evidence type="ECO:0000313" key="17">
    <source>
        <dbReference type="EMBL" id="OIT33037.1"/>
    </source>
</evidence>
<keyword evidence="4" id="KW-0540">Nuclease</keyword>
<evidence type="ECO:0000256" key="7">
    <source>
        <dbReference type="ARBA" id="ARBA00022759"/>
    </source>
</evidence>
<dbReference type="PROSITE" id="PS50013">
    <property type="entry name" value="CHROMO_2"/>
    <property type="match status" value="1"/>
</dbReference>
<feature type="non-terminal residue" evidence="17">
    <location>
        <position position="416"/>
    </location>
</feature>
<keyword evidence="8" id="KW-0378">Hydrolase</keyword>
<gene>
    <name evidence="17" type="ORF">A4A49_64122</name>
</gene>
<dbReference type="InterPro" id="IPR001584">
    <property type="entry name" value="Integrase_cat-core"/>
</dbReference>
<dbReference type="PROSITE" id="PS50994">
    <property type="entry name" value="INTEGRASE"/>
    <property type="match status" value="1"/>
</dbReference>
<dbReference type="InterPro" id="IPR036397">
    <property type="entry name" value="RNaseH_sf"/>
</dbReference>
<dbReference type="InterPro" id="IPR050951">
    <property type="entry name" value="Retrovirus_Pol_polyprotein"/>
</dbReference>
<sequence>MQEGHPIAFISKALSPKHATLSVYDRELLAMVHAMTKWSQYLLGQKFIIRTDQKALKYLMEQTLHTNSHWNSDSELKKIIEELENGSFTRKQFTWAQGQLRRKGRLVIGKRLLTLFYWKNMRKEVKDFVLKCDVCQRNNMDFIDGLPKSKGYEVILVVVDRLSKYGHFIPLKHPYTAKSVAQVFLDTVVKLHGLLDTITSDRDVYWYNTSFHSSIQTTPYEALYGRPPPLHLPYSPGESASAEVDNTLINRELKLQLLKHHLMRAQHRMKQQADAHRSDRQFEVGDWVYLKVQPYKQVTITNHTSHKLASKYYGPFQVIKRVGPVAYTLLLPAGVQIHPTVHVSLLKKCYEVPTQIVYPPSLDLASPYCPDPEAVLQRRMVKKGNKAVAQVLVKWQGLPAEAATWEFATVLNTMFP</sequence>
<evidence type="ECO:0000256" key="14">
    <source>
        <dbReference type="ARBA" id="ARBA00023172"/>
    </source>
</evidence>
<keyword evidence="10" id="KW-0229">DNA integration</keyword>
<feature type="domain" description="Integrase catalytic" evidence="16">
    <location>
        <begin position="122"/>
        <end position="302"/>
    </location>
</feature>
<dbReference type="AlphaFoldDB" id="A0A314KVM4"/>
<keyword evidence="6" id="KW-0064">Aspartyl protease</keyword>
<dbReference type="SUPFAM" id="SSF56672">
    <property type="entry name" value="DNA/RNA polymerases"/>
    <property type="match status" value="1"/>
</dbReference>
<dbReference type="Gramene" id="OIT33037">
    <property type="protein sequence ID" value="OIT33037"/>
    <property type="gene ID" value="A4A49_64122"/>
</dbReference>
<dbReference type="InterPro" id="IPR056924">
    <property type="entry name" value="SH3_Tf2-1"/>
</dbReference>
<dbReference type="Pfam" id="PF00385">
    <property type="entry name" value="Chromo"/>
    <property type="match status" value="1"/>
</dbReference>
<keyword evidence="13" id="KW-0238">DNA-binding</keyword>
<dbReference type="InterPro" id="IPR023780">
    <property type="entry name" value="Chromo_domain"/>
</dbReference>
<keyword evidence="2" id="KW-0808">Transferase</keyword>
<evidence type="ECO:0000256" key="11">
    <source>
        <dbReference type="ARBA" id="ARBA00022918"/>
    </source>
</evidence>
<evidence type="ECO:0000256" key="13">
    <source>
        <dbReference type="ARBA" id="ARBA00023125"/>
    </source>
</evidence>
<dbReference type="GO" id="GO:0004190">
    <property type="term" value="F:aspartic-type endopeptidase activity"/>
    <property type="evidence" value="ECO:0007669"/>
    <property type="project" value="UniProtKB-KW"/>
</dbReference>
<reference evidence="17" key="1">
    <citation type="submission" date="2016-11" db="EMBL/GenBank/DDBJ databases">
        <title>The genome of Nicotiana attenuata.</title>
        <authorList>
            <person name="Xu S."/>
            <person name="Brockmoeller T."/>
            <person name="Gaquerel E."/>
            <person name="Navarro A."/>
            <person name="Kuhl H."/>
            <person name="Gase K."/>
            <person name="Ling Z."/>
            <person name="Zhou W."/>
            <person name="Kreitzer C."/>
            <person name="Stanke M."/>
            <person name="Tang H."/>
            <person name="Lyons E."/>
            <person name="Pandey P."/>
            <person name="Pandey S.P."/>
            <person name="Timmermann B."/>
            <person name="Baldwin I.T."/>
        </authorList>
    </citation>
    <scope>NUCLEOTIDE SEQUENCE [LARGE SCALE GENOMIC DNA]</scope>
    <source>
        <strain evidence="17">UT</strain>
    </source>
</reference>
<dbReference type="Pfam" id="PF17921">
    <property type="entry name" value="Integrase_H2C2"/>
    <property type="match status" value="1"/>
</dbReference>
<dbReference type="GO" id="GO:0004519">
    <property type="term" value="F:endonuclease activity"/>
    <property type="evidence" value="ECO:0007669"/>
    <property type="project" value="UniProtKB-KW"/>
</dbReference>
<dbReference type="InterPro" id="IPR016197">
    <property type="entry name" value="Chromo-like_dom_sf"/>
</dbReference>
<evidence type="ECO:0000256" key="9">
    <source>
        <dbReference type="ARBA" id="ARBA00022842"/>
    </source>
</evidence>